<dbReference type="InterPro" id="IPR014718">
    <property type="entry name" value="GH-type_carb-bd"/>
</dbReference>
<keyword evidence="2" id="KW-1185">Reference proteome</keyword>
<dbReference type="AlphaFoldDB" id="A0A347ZQY2"/>
<evidence type="ECO:0000313" key="1">
    <source>
        <dbReference type="EMBL" id="REG11733.1"/>
    </source>
</evidence>
<dbReference type="Pfam" id="PF14486">
    <property type="entry name" value="DUF4432"/>
    <property type="match status" value="1"/>
</dbReference>
<dbReference type="EMBL" id="QUMS01000001">
    <property type="protein sequence ID" value="REG11733.1"/>
    <property type="molecule type" value="Genomic_DNA"/>
</dbReference>
<evidence type="ECO:0000313" key="2">
    <source>
        <dbReference type="Proteomes" id="UP000256388"/>
    </source>
</evidence>
<dbReference type="GO" id="GO:0030246">
    <property type="term" value="F:carbohydrate binding"/>
    <property type="evidence" value="ECO:0007669"/>
    <property type="project" value="InterPro"/>
</dbReference>
<gene>
    <name evidence="1" type="ORF">DFR64_1625</name>
</gene>
<comment type="caution">
    <text evidence="1">The sequence shown here is derived from an EMBL/GenBank/DDBJ whole genome shotgun (WGS) entry which is preliminary data.</text>
</comment>
<protein>
    <submittedName>
        <fullName evidence="1">Uncharacterized protein DUF4432</fullName>
    </submittedName>
</protein>
<dbReference type="RefSeq" id="WP_116224848.1">
    <property type="nucleotide sequence ID" value="NZ_AP018437.1"/>
</dbReference>
<organism evidence="1 2">
    <name type="scientific">Pelolinea submarina</name>
    <dbReference type="NCBI Taxonomy" id="913107"/>
    <lineage>
        <taxon>Bacteria</taxon>
        <taxon>Bacillati</taxon>
        <taxon>Chloroflexota</taxon>
        <taxon>Anaerolineae</taxon>
        <taxon>Anaerolineales</taxon>
        <taxon>Anaerolineaceae</taxon>
        <taxon>Pelolinea</taxon>
    </lineage>
</organism>
<reference evidence="1 2" key="1">
    <citation type="submission" date="2018-08" db="EMBL/GenBank/DDBJ databases">
        <title>Genomic Encyclopedia of Type Strains, Phase IV (KMG-IV): sequencing the most valuable type-strain genomes for metagenomic binning, comparative biology and taxonomic classification.</title>
        <authorList>
            <person name="Goeker M."/>
        </authorList>
    </citation>
    <scope>NUCLEOTIDE SEQUENCE [LARGE SCALE GENOMIC DNA]</scope>
    <source>
        <strain evidence="1 2">DSM 23923</strain>
    </source>
</reference>
<dbReference type="Gene3D" id="2.70.98.10">
    <property type="match status" value="1"/>
</dbReference>
<dbReference type="Proteomes" id="UP000256388">
    <property type="component" value="Unassembled WGS sequence"/>
</dbReference>
<sequence length="362" mass="40076">MENTPVKIFLNDGNITACKQKVVENGRLSVSTFRYASGVAALEISNAKGHFISLPFHGQQIWDAAFNGRRLTMHSPVREPLPTREFLANMGAFLFHCGMSAMGSPGPEDTHPLHGELVNAAYLSAYLDAGEDEHGRFIGVGGEYNHAMAFGIHYSAQPYVRLYEDETLMHISMRVRNLNKTPMEYMYLAHINFLPVDQGRFVYSADPAKGQVRVRENLPPSMSPSPELVAYVKELIDHPEKHHVLDPKLPYDPEIVFLIDYQADAQGWAHALHVHPDGSADYVSHKPAQLDTGIRWICRTPNQEALGMEAGTAGPEGYTAEKKKGKVKVLAPDAEFLCEYKAGLVDAGQVPGIEKKINDILA</sequence>
<proteinExistence type="predicted"/>
<accession>A0A347ZQY2</accession>
<dbReference type="InterPro" id="IPR027839">
    <property type="entry name" value="DUF4432"/>
</dbReference>
<dbReference type="OrthoDB" id="146552at2"/>
<name>A0A347ZQY2_9CHLR</name>